<dbReference type="STRING" id="1798392.A3A79_02030"/>
<accession>A0A1F6AGS9</accession>
<dbReference type="EMBL" id="MFJV01000001">
    <property type="protein sequence ID" value="OGG23959.1"/>
    <property type="molecule type" value="Genomic_DNA"/>
</dbReference>
<evidence type="ECO:0000313" key="1">
    <source>
        <dbReference type="EMBL" id="OGG23959.1"/>
    </source>
</evidence>
<organism evidence="1 2">
    <name type="scientific">Candidatus Gottesmanbacteria bacterium RIFCSPLOWO2_01_FULL_43_11b</name>
    <dbReference type="NCBI Taxonomy" id="1798392"/>
    <lineage>
        <taxon>Bacteria</taxon>
        <taxon>Candidatus Gottesmaniibacteriota</taxon>
    </lineage>
</organism>
<evidence type="ECO:0000313" key="2">
    <source>
        <dbReference type="Proteomes" id="UP000178759"/>
    </source>
</evidence>
<reference evidence="1 2" key="1">
    <citation type="journal article" date="2016" name="Nat. Commun.">
        <title>Thousands of microbial genomes shed light on interconnected biogeochemical processes in an aquifer system.</title>
        <authorList>
            <person name="Anantharaman K."/>
            <person name="Brown C.T."/>
            <person name="Hug L.A."/>
            <person name="Sharon I."/>
            <person name="Castelle C.J."/>
            <person name="Probst A.J."/>
            <person name="Thomas B.C."/>
            <person name="Singh A."/>
            <person name="Wilkins M.J."/>
            <person name="Karaoz U."/>
            <person name="Brodie E.L."/>
            <person name="Williams K.H."/>
            <person name="Hubbard S.S."/>
            <person name="Banfield J.F."/>
        </authorList>
    </citation>
    <scope>NUCLEOTIDE SEQUENCE [LARGE SCALE GENOMIC DNA]</scope>
</reference>
<name>A0A1F6AGS9_9BACT</name>
<comment type="caution">
    <text evidence="1">The sequence shown here is derived from an EMBL/GenBank/DDBJ whole genome shotgun (WGS) entry which is preliminary data.</text>
</comment>
<proteinExistence type="predicted"/>
<gene>
    <name evidence="1" type="ORF">A3A79_02030</name>
</gene>
<dbReference type="Proteomes" id="UP000178759">
    <property type="component" value="Unassembled WGS sequence"/>
</dbReference>
<sequence length="93" mass="10046">MRSFDEFVYPFGQNNAGMPDTSIRAAFVSVVVGTLCNLICNFAKAQSPSLGTEQVLQVPTDIRGASIEGVLIYAKSIQLLFFLSNRAGEEKGV</sequence>
<protein>
    <submittedName>
        <fullName evidence="1">Uncharacterized protein</fullName>
    </submittedName>
</protein>
<dbReference type="AlphaFoldDB" id="A0A1F6AGS9"/>